<dbReference type="Pfam" id="PF00078">
    <property type="entry name" value="RVT_1"/>
    <property type="match status" value="1"/>
</dbReference>
<dbReference type="Proteomes" id="UP000828251">
    <property type="component" value="Unassembled WGS sequence"/>
</dbReference>
<dbReference type="CDD" id="cd01650">
    <property type="entry name" value="RT_nLTR_like"/>
    <property type="match status" value="1"/>
</dbReference>
<protein>
    <recommendedName>
        <fullName evidence="1">Reverse transcriptase domain-containing protein</fullName>
    </recommendedName>
</protein>
<dbReference type="PROSITE" id="PS50878">
    <property type="entry name" value="RT_POL"/>
    <property type="match status" value="1"/>
</dbReference>
<dbReference type="PANTHER" id="PTHR46890">
    <property type="entry name" value="NON-LTR RETROLELEMENT REVERSE TRANSCRIPTASE-LIKE PROTEIN-RELATED"/>
    <property type="match status" value="1"/>
</dbReference>
<evidence type="ECO:0000313" key="3">
    <source>
        <dbReference type="Proteomes" id="UP000828251"/>
    </source>
</evidence>
<reference evidence="2 3" key="1">
    <citation type="journal article" date="2021" name="Plant Biotechnol. J.">
        <title>Multi-omics assisted identification of the key and species-specific regulatory components of drought-tolerant mechanisms in Gossypium stocksii.</title>
        <authorList>
            <person name="Yu D."/>
            <person name="Ke L."/>
            <person name="Zhang D."/>
            <person name="Wu Y."/>
            <person name="Sun Y."/>
            <person name="Mei J."/>
            <person name="Sun J."/>
            <person name="Sun Y."/>
        </authorList>
    </citation>
    <scope>NUCLEOTIDE SEQUENCE [LARGE SCALE GENOMIC DNA]</scope>
    <source>
        <strain evidence="3">cv. E1</strain>
        <tissue evidence="2">Leaf</tissue>
    </source>
</reference>
<evidence type="ECO:0000259" key="1">
    <source>
        <dbReference type="PROSITE" id="PS50878"/>
    </source>
</evidence>
<dbReference type="InterPro" id="IPR043502">
    <property type="entry name" value="DNA/RNA_pol_sf"/>
</dbReference>
<dbReference type="InterPro" id="IPR052343">
    <property type="entry name" value="Retrotransposon-Effector_Assoc"/>
</dbReference>
<evidence type="ECO:0000313" key="2">
    <source>
        <dbReference type="EMBL" id="KAH1129313.1"/>
    </source>
</evidence>
<dbReference type="EMBL" id="JAIQCV010000001">
    <property type="protein sequence ID" value="KAH1129313.1"/>
    <property type="molecule type" value="Genomic_DNA"/>
</dbReference>
<organism evidence="2 3">
    <name type="scientific">Gossypium stocksii</name>
    <dbReference type="NCBI Taxonomy" id="47602"/>
    <lineage>
        <taxon>Eukaryota</taxon>
        <taxon>Viridiplantae</taxon>
        <taxon>Streptophyta</taxon>
        <taxon>Embryophyta</taxon>
        <taxon>Tracheophyta</taxon>
        <taxon>Spermatophyta</taxon>
        <taxon>Magnoliopsida</taxon>
        <taxon>eudicotyledons</taxon>
        <taxon>Gunneridae</taxon>
        <taxon>Pentapetalae</taxon>
        <taxon>rosids</taxon>
        <taxon>malvids</taxon>
        <taxon>Malvales</taxon>
        <taxon>Malvaceae</taxon>
        <taxon>Malvoideae</taxon>
        <taxon>Gossypium</taxon>
    </lineage>
</organism>
<dbReference type="AlphaFoldDB" id="A0A9D3WJ75"/>
<dbReference type="OrthoDB" id="1748983at2759"/>
<feature type="domain" description="Reverse transcriptase" evidence="1">
    <location>
        <begin position="185"/>
        <end position="428"/>
    </location>
</feature>
<proteinExistence type="predicted"/>
<dbReference type="InterPro" id="IPR000477">
    <property type="entry name" value="RT_dom"/>
</dbReference>
<sequence length="428" mass="49467">MEKDQRTEGLNRRLLELGDYEISDAILEEITEIKLELNFEADRDKLFLKQMAKVNWLRLGDRNTTFFYKSATYRRRKNMIKGLENEDGILITDEEEVSNLATEYFNDLFSSKQVSNCERLFDSFSPCIKEEHNVMLMKYFKEEEVVKAIKSIAPLKALGQDGFPAIFYQKYWHIIGKEVTGFCLDVLNGRRNVGEINNTNIVLIPKEKSAKSMNKFRPISLCNVLDGCIEETQRAFVPGRQITDNIFVAYEVLHSFKKRRSNSKKSFTLKLDMSKAYDRIEWSFLEKMMRNIGFCEDWISIIMKCITSVVYTVGINGKNGEQFRPQRGLRQGDPFPYLFLICVEGFSRLIELAKREGRLSRTNVGRGNVSISHLFFADDSILFGEASIDGANNLKRVIKDYEEDLGQLVNFDKLLIYFSGNVDLATQD</sequence>
<accession>A0A9D3WJ75</accession>
<gene>
    <name evidence="2" type="ORF">J1N35_000691</name>
</gene>
<dbReference type="PANTHER" id="PTHR46890:SF48">
    <property type="entry name" value="RNA-DIRECTED DNA POLYMERASE"/>
    <property type="match status" value="1"/>
</dbReference>
<comment type="caution">
    <text evidence="2">The sequence shown here is derived from an EMBL/GenBank/DDBJ whole genome shotgun (WGS) entry which is preliminary data.</text>
</comment>
<name>A0A9D3WJ75_9ROSI</name>
<keyword evidence="3" id="KW-1185">Reference proteome</keyword>
<dbReference type="SUPFAM" id="SSF56672">
    <property type="entry name" value="DNA/RNA polymerases"/>
    <property type="match status" value="1"/>
</dbReference>